<evidence type="ECO:0000313" key="2">
    <source>
        <dbReference type="Proteomes" id="UP000077755"/>
    </source>
</evidence>
<sequence>MSIAASSNLTGDSVLSILKFIKFLRAKLISPAEFIKSIKGGQWLRTSQGDRSPVSNIPFIDEFYYGTNLNCYKKELELIGVKVKFNGNYQLVGDNLNSSACSSSLTPGALCLILECLRQSKSTDKFVYALKDKECIKTHAGFKTPSECYLLDSERGCLLQVFSCFPLIDENFYGSKILSFKDELEQIGVVVDFGEASKKI</sequence>
<dbReference type="EMBL" id="CP093349">
    <property type="protein sequence ID" value="WOH10658.1"/>
    <property type="molecule type" value="Genomic_DNA"/>
</dbReference>
<gene>
    <name evidence="1" type="ORF">DCAR_0730127</name>
</gene>
<proteinExistence type="predicted"/>
<dbReference type="PANTHER" id="PTHR32387">
    <property type="entry name" value="WU:FJ29H11"/>
    <property type="match status" value="1"/>
</dbReference>
<protein>
    <submittedName>
        <fullName evidence="1">Uncharacterized protein</fullName>
    </submittedName>
</protein>
<dbReference type="AlphaFoldDB" id="A0AAF1BAF0"/>
<accession>A0AAF1BAF0</accession>
<organism evidence="1 2">
    <name type="scientific">Daucus carota subsp. sativus</name>
    <name type="common">Carrot</name>
    <dbReference type="NCBI Taxonomy" id="79200"/>
    <lineage>
        <taxon>Eukaryota</taxon>
        <taxon>Viridiplantae</taxon>
        <taxon>Streptophyta</taxon>
        <taxon>Embryophyta</taxon>
        <taxon>Tracheophyta</taxon>
        <taxon>Spermatophyta</taxon>
        <taxon>Magnoliopsida</taxon>
        <taxon>eudicotyledons</taxon>
        <taxon>Gunneridae</taxon>
        <taxon>Pentapetalae</taxon>
        <taxon>asterids</taxon>
        <taxon>campanulids</taxon>
        <taxon>Apiales</taxon>
        <taxon>Apiaceae</taxon>
        <taxon>Apioideae</taxon>
        <taxon>Scandiceae</taxon>
        <taxon>Daucinae</taxon>
        <taxon>Daucus</taxon>
        <taxon>Daucus sect. Daucus</taxon>
    </lineage>
</organism>
<reference evidence="1" key="1">
    <citation type="journal article" date="2016" name="Nat. Genet.">
        <title>A high-quality carrot genome assembly provides new insights into carotenoid accumulation and asterid genome evolution.</title>
        <authorList>
            <person name="Iorizzo M."/>
            <person name="Ellison S."/>
            <person name="Senalik D."/>
            <person name="Zeng P."/>
            <person name="Satapoomin P."/>
            <person name="Huang J."/>
            <person name="Bowman M."/>
            <person name="Iovene M."/>
            <person name="Sanseverino W."/>
            <person name="Cavagnaro P."/>
            <person name="Yildiz M."/>
            <person name="Macko-Podgorni A."/>
            <person name="Moranska E."/>
            <person name="Grzebelus E."/>
            <person name="Grzebelus D."/>
            <person name="Ashrafi H."/>
            <person name="Zheng Z."/>
            <person name="Cheng S."/>
            <person name="Spooner D."/>
            <person name="Van Deynze A."/>
            <person name="Simon P."/>
        </authorList>
    </citation>
    <scope>NUCLEOTIDE SEQUENCE</scope>
    <source>
        <tissue evidence="1">Leaf</tissue>
    </source>
</reference>
<evidence type="ECO:0000313" key="1">
    <source>
        <dbReference type="EMBL" id="WOH10658.1"/>
    </source>
</evidence>
<reference evidence="1" key="2">
    <citation type="submission" date="2022-03" db="EMBL/GenBank/DDBJ databases">
        <title>Draft title - Genomic analysis of global carrot germplasm unveils the trajectory of domestication and the origin of high carotenoid orange carrot.</title>
        <authorList>
            <person name="Iorizzo M."/>
            <person name="Ellison S."/>
            <person name="Senalik D."/>
            <person name="Macko-Podgorni A."/>
            <person name="Grzebelus D."/>
            <person name="Bostan H."/>
            <person name="Rolling W."/>
            <person name="Curaba J."/>
            <person name="Simon P."/>
        </authorList>
    </citation>
    <scope>NUCLEOTIDE SEQUENCE</scope>
    <source>
        <tissue evidence="1">Leaf</tissue>
    </source>
</reference>
<dbReference type="Proteomes" id="UP000077755">
    <property type="component" value="Chromosome 7"/>
</dbReference>
<dbReference type="PANTHER" id="PTHR32387:SF3">
    <property type="entry name" value="ATP_DNA BINDING PROTEIN"/>
    <property type="match status" value="1"/>
</dbReference>
<dbReference type="InterPro" id="IPR052957">
    <property type="entry name" value="Auxin_embryo_med"/>
</dbReference>
<name>A0AAF1BAF0_DAUCS</name>
<keyword evidence="2" id="KW-1185">Reference proteome</keyword>